<dbReference type="GO" id="GO:0003677">
    <property type="term" value="F:DNA binding"/>
    <property type="evidence" value="ECO:0007669"/>
    <property type="project" value="UniProtKB-KW"/>
</dbReference>
<sequence length="704" mass="79553">MVGGQSRPQKRRRAVISCTECHRRKQKCDRQCPCCNCIKRGYQELCHYDYERDKYHQSPYTQPIDSGPSASSSSTNTGLPTPETSLASEWASKDQSTISNFGYSGQSSHHTLALLRATEQHIDHKHTLTGSSGTNYNASRGVFQSDADRKFKELVRHLPSQPCIDVLIQTFFYGVNWQYDLIDEEHFRQQLDAWGQVSYSALHAGCEKLAPEMRVFPALLFQVLAHALLFHPPQDERIKVLLTMAEMTFYDLGVEFSDGGAQILTLLGKRGITIGTVQAGLLRASFLKSSGKVIEAWHTLGATIRDAQEIGLHTGRLMSDQSSDLSENGAMNARESYIGHKIWVVLHIWDIHMAVVLGRPIVTDLNLDNFTRTVTNDERRGELFSHWQNETDPPRAFDVILAGYNVAYQYFPQIHRLGQNGARAQDYTVVESIHTALKKNLELLPSWCQLEDPDTTFDQMPGCHWLPLAREGLSSLIHLVFLTLHRPYIFARANSRTEALKAGIAILRAQERLFQRTELQSCKIFNPVYASFDALVLIAAICIAFPNQGLEQLTECIDVLERGVERLEAIGQFNPMARSAHAVAWNLYHQLQHRLTTFGTAESSRDQFSNTDSAFLNGDPDYLMGMPSELSFNNVSPPNPIQDLFYDHLSISQITRPDEPNDLPFDPLTVDRTDGWDFEGTFADTSFWSLMNEFNLSYSDGRFC</sequence>
<keyword evidence="10" id="KW-1185">Reference proteome</keyword>
<dbReference type="SMART" id="SM00066">
    <property type="entry name" value="GAL4"/>
    <property type="match status" value="1"/>
</dbReference>
<gene>
    <name evidence="9" type="ORF">PMG11_06252</name>
</gene>
<dbReference type="Proteomes" id="UP000042958">
    <property type="component" value="Unassembled WGS sequence"/>
</dbReference>
<dbReference type="PROSITE" id="PS00463">
    <property type="entry name" value="ZN2_CY6_FUNGAL_1"/>
    <property type="match status" value="1"/>
</dbReference>
<dbReference type="GO" id="GO:0005634">
    <property type="term" value="C:nucleus"/>
    <property type="evidence" value="ECO:0007669"/>
    <property type="project" value="UniProtKB-SubCell"/>
</dbReference>
<dbReference type="SUPFAM" id="SSF57701">
    <property type="entry name" value="Zn2/Cys6 DNA-binding domain"/>
    <property type="match status" value="1"/>
</dbReference>
<evidence type="ECO:0000256" key="1">
    <source>
        <dbReference type="ARBA" id="ARBA00004123"/>
    </source>
</evidence>
<dbReference type="EMBL" id="CDHK01000005">
    <property type="protein sequence ID" value="CEJ57563.1"/>
    <property type="molecule type" value="Genomic_DNA"/>
</dbReference>
<dbReference type="GO" id="GO:0008270">
    <property type="term" value="F:zinc ion binding"/>
    <property type="evidence" value="ECO:0007669"/>
    <property type="project" value="InterPro"/>
</dbReference>
<feature type="region of interest" description="Disordered" evidence="7">
    <location>
        <begin position="57"/>
        <end position="89"/>
    </location>
</feature>
<evidence type="ECO:0000256" key="7">
    <source>
        <dbReference type="SAM" id="MobiDB-lite"/>
    </source>
</evidence>
<evidence type="ECO:0000313" key="10">
    <source>
        <dbReference type="Proteomes" id="UP000042958"/>
    </source>
</evidence>
<comment type="subcellular location">
    <subcellularLocation>
        <location evidence="1">Nucleus</location>
    </subcellularLocation>
</comment>
<keyword evidence="5" id="KW-0804">Transcription</keyword>
<dbReference type="SMART" id="SM00906">
    <property type="entry name" value="Fungal_trans"/>
    <property type="match status" value="1"/>
</dbReference>
<keyword evidence="3" id="KW-0805">Transcription regulation</keyword>
<evidence type="ECO:0000256" key="2">
    <source>
        <dbReference type="ARBA" id="ARBA00022723"/>
    </source>
</evidence>
<evidence type="ECO:0000313" key="9">
    <source>
        <dbReference type="EMBL" id="CEJ57563.1"/>
    </source>
</evidence>
<dbReference type="Pfam" id="PF04082">
    <property type="entry name" value="Fungal_trans"/>
    <property type="match status" value="1"/>
</dbReference>
<dbReference type="PANTHER" id="PTHR31001:SF87">
    <property type="entry name" value="COL-21"/>
    <property type="match status" value="1"/>
</dbReference>
<dbReference type="GO" id="GO:0006351">
    <property type="term" value="P:DNA-templated transcription"/>
    <property type="evidence" value="ECO:0007669"/>
    <property type="project" value="InterPro"/>
</dbReference>
<dbReference type="OrthoDB" id="5344325at2759"/>
<organism evidence="9 10">
    <name type="scientific">Penicillium brasilianum</name>
    <dbReference type="NCBI Taxonomy" id="104259"/>
    <lineage>
        <taxon>Eukaryota</taxon>
        <taxon>Fungi</taxon>
        <taxon>Dikarya</taxon>
        <taxon>Ascomycota</taxon>
        <taxon>Pezizomycotina</taxon>
        <taxon>Eurotiomycetes</taxon>
        <taxon>Eurotiomycetidae</taxon>
        <taxon>Eurotiales</taxon>
        <taxon>Aspergillaceae</taxon>
        <taxon>Penicillium</taxon>
    </lineage>
</organism>
<dbReference type="InterPro" id="IPR050613">
    <property type="entry name" value="Sec_Metabolite_Reg"/>
</dbReference>
<name>A0A0F7TLD6_PENBI</name>
<protein>
    <recommendedName>
        <fullName evidence="8">Zn(2)-C6 fungal-type domain-containing protein</fullName>
    </recommendedName>
</protein>
<evidence type="ECO:0000256" key="3">
    <source>
        <dbReference type="ARBA" id="ARBA00023015"/>
    </source>
</evidence>
<dbReference type="CDD" id="cd12148">
    <property type="entry name" value="fungal_TF_MHR"/>
    <property type="match status" value="1"/>
</dbReference>
<dbReference type="Gene3D" id="4.10.240.10">
    <property type="entry name" value="Zn(2)-C6 fungal-type DNA-binding domain"/>
    <property type="match status" value="1"/>
</dbReference>
<proteinExistence type="predicted"/>
<evidence type="ECO:0000256" key="6">
    <source>
        <dbReference type="ARBA" id="ARBA00023242"/>
    </source>
</evidence>
<keyword evidence="2" id="KW-0479">Metal-binding</keyword>
<reference evidence="10" key="1">
    <citation type="journal article" date="2015" name="Genome Announc.">
        <title>Draft genome sequence of the fungus Penicillium brasilianum MG11.</title>
        <authorList>
            <person name="Horn F."/>
            <person name="Linde J."/>
            <person name="Mattern D.J."/>
            <person name="Walther G."/>
            <person name="Guthke R."/>
            <person name="Brakhage A.A."/>
            <person name="Valiante V."/>
        </authorList>
    </citation>
    <scope>NUCLEOTIDE SEQUENCE [LARGE SCALE GENOMIC DNA]</scope>
    <source>
        <strain evidence="10">MG11</strain>
    </source>
</reference>
<dbReference type="PROSITE" id="PS50048">
    <property type="entry name" value="ZN2_CY6_FUNGAL_2"/>
    <property type="match status" value="1"/>
</dbReference>
<accession>A0A0F7TLD6</accession>
<dbReference type="PANTHER" id="PTHR31001">
    <property type="entry name" value="UNCHARACTERIZED TRANSCRIPTIONAL REGULATORY PROTEIN"/>
    <property type="match status" value="1"/>
</dbReference>
<dbReference type="AlphaFoldDB" id="A0A0F7TLD6"/>
<evidence type="ECO:0000256" key="4">
    <source>
        <dbReference type="ARBA" id="ARBA00023125"/>
    </source>
</evidence>
<evidence type="ECO:0000256" key="5">
    <source>
        <dbReference type="ARBA" id="ARBA00023163"/>
    </source>
</evidence>
<dbReference type="InterPro" id="IPR001138">
    <property type="entry name" value="Zn2Cys6_DnaBD"/>
</dbReference>
<feature type="domain" description="Zn(2)-C6 fungal-type" evidence="8">
    <location>
        <begin position="17"/>
        <end position="48"/>
    </location>
</feature>
<dbReference type="InterPro" id="IPR007219">
    <property type="entry name" value="XnlR_reg_dom"/>
</dbReference>
<evidence type="ECO:0000259" key="8">
    <source>
        <dbReference type="PROSITE" id="PS50048"/>
    </source>
</evidence>
<keyword evidence="6" id="KW-0539">Nucleus</keyword>
<dbReference type="GO" id="GO:0000981">
    <property type="term" value="F:DNA-binding transcription factor activity, RNA polymerase II-specific"/>
    <property type="evidence" value="ECO:0007669"/>
    <property type="project" value="InterPro"/>
</dbReference>
<dbReference type="STRING" id="104259.A0A0F7TLD6"/>
<dbReference type="CDD" id="cd00067">
    <property type="entry name" value="GAL4"/>
    <property type="match status" value="1"/>
</dbReference>
<feature type="compositionally biased region" description="Polar residues" evidence="7">
    <location>
        <begin position="75"/>
        <end position="89"/>
    </location>
</feature>
<dbReference type="InterPro" id="IPR036864">
    <property type="entry name" value="Zn2-C6_fun-type_DNA-bd_sf"/>
</dbReference>
<keyword evidence="4" id="KW-0238">DNA-binding</keyword>